<feature type="transmembrane region" description="Helical" evidence="1">
    <location>
        <begin position="6"/>
        <end position="34"/>
    </location>
</feature>
<comment type="caution">
    <text evidence="2">The sequence shown here is derived from an EMBL/GenBank/DDBJ whole genome shotgun (WGS) entry which is preliminary data.</text>
</comment>
<evidence type="ECO:0000313" key="3">
    <source>
        <dbReference type="Proteomes" id="UP001320766"/>
    </source>
</evidence>
<feature type="transmembrane region" description="Helical" evidence="1">
    <location>
        <begin position="81"/>
        <end position="103"/>
    </location>
</feature>
<feature type="transmembrane region" description="Helical" evidence="1">
    <location>
        <begin position="54"/>
        <end position="75"/>
    </location>
</feature>
<keyword evidence="1" id="KW-0812">Transmembrane</keyword>
<name>A0ABT1K1Q6_9ACTN</name>
<dbReference type="RefSeq" id="WP_253771240.1">
    <property type="nucleotide sequence ID" value="NZ_BAAAVE010000004.1"/>
</dbReference>
<keyword evidence="1" id="KW-0472">Membrane</keyword>
<protein>
    <submittedName>
        <fullName evidence="2">Membrane protein</fullName>
    </submittedName>
</protein>
<gene>
    <name evidence="2" type="ORF">HD595_004040</name>
</gene>
<organism evidence="2 3">
    <name type="scientific">Nonomuraea roseoviolacea subsp. carminata</name>
    <dbReference type="NCBI Taxonomy" id="160689"/>
    <lineage>
        <taxon>Bacteria</taxon>
        <taxon>Bacillati</taxon>
        <taxon>Actinomycetota</taxon>
        <taxon>Actinomycetes</taxon>
        <taxon>Streptosporangiales</taxon>
        <taxon>Streptosporangiaceae</taxon>
        <taxon>Nonomuraea</taxon>
    </lineage>
</organism>
<accession>A0ABT1K1Q6</accession>
<reference evidence="2 3" key="1">
    <citation type="submission" date="2022-06" db="EMBL/GenBank/DDBJ databases">
        <title>Sequencing the genomes of 1000 actinobacteria strains.</title>
        <authorList>
            <person name="Klenk H.-P."/>
        </authorList>
    </citation>
    <scope>NUCLEOTIDE SEQUENCE [LARGE SCALE GENOMIC DNA]</scope>
    <source>
        <strain evidence="2 3">DSM 44170</strain>
    </source>
</reference>
<keyword evidence="1" id="KW-1133">Transmembrane helix</keyword>
<sequence>MSTAFAIISLLFNGLMAGLFYVFSTTIMPAFAAIEPAQATAAMRSINRTILNPLFLPVFLLAPVASLVAGVLLLVGGASAAGVLFLAAAAVYLLGTLATTALLNVPMNNALEAGGLDWPAYAPRWTTWNHVRSLSCAAALVLGGVALTLV</sequence>
<evidence type="ECO:0000313" key="2">
    <source>
        <dbReference type="EMBL" id="MCP2347918.1"/>
    </source>
</evidence>
<dbReference type="InterPro" id="IPR013901">
    <property type="entry name" value="Anthrone_oxy"/>
</dbReference>
<dbReference type="Pfam" id="PF08592">
    <property type="entry name" value="Anthrone_oxy"/>
    <property type="match status" value="1"/>
</dbReference>
<keyword evidence="3" id="KW-1185">Reference proteome</keyword>
<dbReference type="Proteomes" id="UP001320766">
    <property type="component" value="Unassembled WGS sequence"/>
</dbReference>
<dbReference type="EMBL" id="JAMZEC010000001">
    <property type="protein sequence ID" value="MCP2347918.1"/>
    <property type="molecule type" value="Genomic_DNA"/>
</dbReference>
<proteinExistence type="predicted"/>
<evidence type="ECO:0000256" key="1">
    <source>
        <dbReference type="SAM" id="Phobius"/>
    </source>
</evidence>